<evidence type="ECO:0000313" key="2">
    <source>
        <dbReference type="Proteomes" id="UP001177023"/>
    </source>
</evidence>
<dbReference type="Proteomes" id="UP001177023">
    <property type="component" value="Unassembled WGS sequence"/>
</dbReference>
<protein>
    <submittedName>
        <fullName evidence="1">Uncharacterized protein</fullName>
    </submittedName>
</protein>
<dbReference type="EMBL" id="CATQJA010002652">
    <property type="protein sequence ID" value="CAJ0577879.1"/>
    <property type="molecule type" value="Genomic_DNA"/>
</dbReference>
<dbReference type="AlphaFoldDB" id="A0AA36G393"/>
<sequence length="172" mass="19682">MVNRSVGNSCIGNNGIDEILKDRPHLATLNMLIVGCTKQNAKERLRAEKAMVLCGKLTKEFMDEWLLSFMVITKNLELLDYSYKKVKCLRLIGLTLADLTPMLGAIRDYYNQYGVFSQDGERRAVDPEVMQPLINAFWNEIMTTKSEEWEALTRDIVCESDSDDPEFESESE</sequence>
<keyword evidence="2" id="KW-1185">Reference proteome</keyword>
<organism evidence="1 2">
    <name type="scientific">Mesorhabditis spiculigera</name>
    <dbReference type="NCBI Taxonomy" id="96644"/>
    <lineage>
        <taxon>Eukaryota</taxon>
        <taxon>Metazoa</taxon>
        <taxon>Ecdysozoa</taxon>
        <taxon>Nematoda</taxon>
        <taxon>Chromadorea</taxon>
        <taxon>Rhabditida</taxon>
        <taxon>Rhabditina</taxon>
        <taxon>Rhabditomorpha</taxon>
        <taxon>Rhabditoidea</taxon>
        <taxon>Rhabditidae</taxon>
        <taxon>Mesorhabditinae</taxon>
        <taxon>Mesorhabditis</taxon>
    </lineage>
</organism>
<gene>
    <name evidence="1" type="ORF">MSPICULIGERA_LOCUS16144</name>
</gene>
<evidence type="ECO:0000313" key="1">
    <source>
        <dbReference type="EMBL" id="CAJ0577879.1"/>
    </source>
</evidence>
<comment type="caution">
    <text evidence="1">The sequence shown here is derived from an EMBL/GenBank/DDBJ whole genome shotgun (WGS) entry which is preliminary data.</text>
</comment>
<reference evidence="1" key="1">
    <citation type="submission" date="2023-06" db="EMBL/GenBank/DDBJ databases">
        <authorList>
            <person name="Delattre M."/>
        </authorList>
    </citation>
    <scope>NUCLEOTIDE SEQUENCE</scope>
    <source>
        <strain evidence="1">AF72</strain>
    </source>
</reference>
<accession>A0AA36G393</accession>
<name>A0AA36G393_9BILA</name>
<feature type="non-terminal residue" evidence="1">
    <location>
        <position position="172"/>
    </location>
</feature>
<proteinExistence type="predicted"/>